<dbReference type="GO" id="GO:0004518">
    <property type="term" value="F:nuclease activity"/>
    <property type="evidence" value="ECO:0007669"/>
    <property type="project" value="UniProtKB-KW"/>
</dbReference>
<evidence type="ECO:0000259" key="6">
    <source>
        <dbReference type="SMART" id="SM00732"/>
    </source>
</evidence>
<keyword evidence="4 5" id="KW-0378">Hydrolase</keyword>
<dbReference type="NCBIfam" id="TIGR00250">
    <property type="entry name" value="RNAse_H_YqgF"/>
    <property type="match status" value="1"/>
</dbReference>
<dbReference type="Proteomes" id="UP000027182">
    <property type="component" value="Chromosome"/>
</dbReference>
<dbReference type="CDD" id="cd16964">
    <property type="entry name" value="YqgF"/>
    <property type="match status" value="1"/>
</dbReference>
<comment type="function">
    <text evidence="5">Could be a nuclease involved in processing of the 5'-end of pre-16S rRNA.</text>
</comment>
<dbReference type="HOGENOM" id="CLU_098240_2_2_14"/>
<dbReference type="PATRIC" id="fig|1316930.3.peg.360"/>
<evidence type="ECO:0000256" key="5">
    <source>
        <dbReference type="HAMAP-Rule" id="MF_00651"/>
    </source>
</evidence>
<sequence>MRKLSFDLGTKTCGFAISDILEISANALETIRFDESDFNVVITKVKEIIKMYQNSIDAFVLGYPLRSNGSKSERTVMVDNFATLLANEFPGINIYLVDEYGSTIKAQRILKDAKLSNKKTKSKKDTVSAVIILNDFLQYGGQKYEL</sequence>
<comment type="similarity">
    <text evidence="5">Belongs to the YqgF HJR family.</text>
</comment>
<dbReference type="GO" id="GO:0000967">
    <property type="term" value="P:rRNA 5'-end processing"/>
    <property type="evidence" value="ECO:0007669"/>
    <property type="project" value="UniProtKB-UniRule"/>
</dbReference>
<dbReference type="InterPro" id="IPR012337">
    <property type="entry name" value="RNaseH-like_sf"/>
</dbReference>
<dbReference type="HAMAP" id="MF_00651">
    <property type="entry name" value="Nuclease_YqgF"/>
    <property type="match status" value="1"/>
</dbReference>
<evidence type="ECO:0000256" key="3">
    <source>
        <dbReference type="ARBA" id="ARBA00022722"/>
    </source>
</evidence>
<dbReference type="AlphaFoldDB" id="A0A059Y3J8"/>
<dbReference type="PANTHER" id="PTHR33317:SF4">
    <property type="entry name" value="POLYNUCLEOTIDYL TRANSFERASE, RIBONUCLEASE H-LIKE SUPERFAMILY PROTEIN"/>
    <property type="match status" value="1"/>
</dbReference>
<dbReference type="InterPro" id="IPR037027">
    <property type="entry name" value="YqgF/RNaseH-like_dom_sf"/>
</dbReference>
<dbReference type="InterPro" id="IPR005227">
    <property type="entry name" value="YqgF"/>
</dbReference>
<organism evidence="7 8">
    <name type="scientific">Mycoplasmopsis bovis CQ-W70</name>
    <dbReference type="NCBI Taxonomy" id="1316930"/>
    <lineage>
        <taxon>Bacteria</taxon>
        <taxon>Bacillati</taxon>
        <taxon>Mycoplasmatota</taxon>
        <taxon>Mycoplasmoidales</taxon>
        <taxon>Metamycoplasmataceae</taxon>
        <taxon>Mycoplasmopsis</taxon>
    </lineage>
</organism>
<dbReference type="EMBL" id="CP005933">
    <property type="protein sequence ID" value="AIA33930.1"/>
    <property type="molecule type" value="Genomic_DNA"/>
</dbReference>
<accession>A0A059Y3J8</accession>
<evidence type="ECO:0000313" key="7">
    <source>
        <dbReference type="EMBL" id="AIA33930.1"/>
    </source>
</evidence>
<proteinExistence type="inferred from homology"/>
<reference evidence="7 8" key="1">
    <citation type="submission" date="2013-04" db="EMBL/GenBank/DDBJ databases">
        <authorList>
            <person name="Lin L."/>
            <person name="Zeng Z."/>
            <person name="Xie J."/>
            <person name="Luo L."/>
            <person name="Yang Z."/>
            <person name="Liang W."/>
            <person name="Lin H."/>
            <person name="Dong C."/>
            <person name="Sun Y."/>
        </authorList>
    </citation>
    <scope>NUCLEOTIDE SEQUENCE [LARGE SCALE GENOMIC DNA]</scope>
    <source>
        <strain evidence="7 8">CQ-W70</strain>
    </source>
</reference>
<evidence type="ECO:0000256" key="2">
    <source>
        <dbReference type="ARBA" id="ARBA00022517"/>
    </source>
</evidence>
<keyword evidence="3 5" id="KW-0540">Nuclease</keyword>
<dbReference type="KEGG" id="mbq:K668_01750"/>
<dbReference type="SMART" id="SM00732">
    <property type="entry name" value="YqgFc"/>
    <property type="match status" value="1"/>
</dbReference>
<dbReference type="InterPro" id="IPR006641">
    <property type="entry name" value="YqgF/RNaseH-like_dom"/>
</dbReference>
<evidence type="ECO:0000256" key="4">
    <source>
        <dbReference type="ARBA" id="ARBA00022801"/>
    </source>
</evidence>
<dbReference type="EC" id="3.1.-.-" evidence="5"/>
<gene>
    <name evidence="7" type="ORF">K668_01750</name>
</gene>
<evidence type="ECO:0000313" key="8">
    <source>
        <dbReference type="Proteomes" id="UP000027182"/>
    </source>
</evidence>
<name>A0A059Y3J8_MYCBV</name>
<dbReference type="PANTHER" id="PTHR33317">
    <property type="entry name" value="POLYNUCLEOTIDYL TRANSFERASE, RIBONUCLEASE H-LIKE SUPERFAMILY PROTEIN"/>
    <property type="match status" value="1"/>
</dbReference>
<keyword evidence="1 5" id="KW-0963">Cytoplasm</keyword>
<keyword evidence="2 5" id="KW-0690">Ribosome biogenesis</keyword>
<dbReference type="RefSeq" id="WP_013954757.1">
    <property type="nucleotide sequence ID" value="NZ_CP005933.1"/>
</dbReference>
<comment type="subcellular location">
    <subcellularLocation>
        <location evidence="5">Cytoplasm</location>
    </subcellularLocation>
</comment>
<dbReference type="Gene3D" id="3.30.420.140">
    <property type="entry name" value="YqgF/RNase H-like domain"/>
    <property type="match status" value="1"/>
</dbReference>
<dbReference type="GO" id="GO:0016788">
    <property type="term" value="F:hydrolase activity, acting on ester bonds"/>
    <property type="evidence" value="ECO:0007669"/>
    <property type="project" value="UniProtKB-UniRule"/>
</dbReference>
<dbReference type="GO" id="GO:0005829">
    <property type="term" value="C:cytosol"/>
    <property type="evidence" value="ECO:0007669"/>
    <property type="project" value="TreeGrafter"/>
</dbReference>
<evidence type="ECO:0000256" key="1">
    <source>
        <dbReference type="ARBA" id="ARBA00022490"/>
    </source>
</evidence>
<feature type="domain" description="YqgF/RNase H-like" evidence="6">
    <location>
        <begin position="1"/>
        <end position="106"/>
    </location>
</feature>
<protein>
    <recommendedName>
        <fullName evidence="5">Putative pre-16S rRNA nuclease</fullName>
        <ecNumber evidence="5">3.1.-.-</ecNumber>
    </recommendedName>
</protein>
<dbReference type="Pfam" id="PF03652">
    <property type="entry name" value="RuvX"/>
    <property type="match status" value="1"/>
</dbReference>
<dbReference type="SUPFAM" id="SSF53098">
    <property type="entry name" value="Ribonuclease H-like"/>
    <property type="match status" value="1"/>
</dbReference>